<dbReference type="SMART" id="SM00220">
    <property type="entry name" value="S_TKc"/>
    <property type="match status" value="1"/>
</dbReference>
<evidence type="ECO:0000256" key="3">
    <source>
        <dbReference type="ARBA" id="ARBA00004496"/>
    </source>
</evidence>
<dbReference type="Gene3D" id="1.10.510.10">
    <property type="entry name" value="Transferase(Phosphotransferase) domain 1"/>
    <property type="match status" value="1"/>
</dbReference>
<keyword evidence="19" id="KW-0832">Ubl conjugation</keyword>
<keyword evidence="21" id="KW-0346">Stress response</keyword>
<dbReference type="GO" id="GO:0007254">
    <property type="term" value="P:JNK cascade"/>
    <property type="evidence" value="ECO:0007669"/>
    <property type="project" value="TreeGrafter"/>
</dbReference>
<evidence type="ECO:0000256" key="26">
    <source>
        <dbReference type="PROSITE-ProRule" id="PRU10141"/>
    </source>
</evidence>
<dbReference type="InterPro" id="IPR000719">
    <property type="entry name" value="Prot_kinase_dom"/>
</dbReference>
<keyword evidence="18" id="KW-0460">Magnesium</keyword>
<dbReference type="GO" id="GO:0043410">
    <property type="term" value="P:positive regulation of MAPK cascade"/>
    <property type="evidence" value="ECO:0007669"/>
    <property type="project" value="UniProtKB-ARBA"/>
</dbReference>
<dbReference type="GO" id="GO:0071560">
    <property type="term" value="P:cellular response to transforming growth factor beta stimulus"/>
    <property type="evidence" value="ECO:0007669"/>
    <property type="project" value="UniProtKB-ARBA"/>
</dbReference>
<keyword evidence="22" id="KW-0472">Membrane</keyword>
<dbReference type="GO" id="GO:0006955">
    <property type="term" value="P:immune response"/>
    <property type="evidence" value="ECO:0007669"/>
    <property type="project" value="TreeGrafter"/>
</dbReference>
<evidence type="ECO:0000313" key="30">
    <source>
        <dbReference type="EMBL" id="KAK7792505.1"/>
    </source>
</evidence>
<comment type="cofactor">
    <cofactor evidence="1">
        <name>Mg(2+)</name>
        <dbReference type="ChEBI" id="CHEBI:18420"/>
    </cofactor>
</comment>
<keyword evidence="31" id="KW-1185">Reference proteome</keyword>
<evidence type="ECO:0000259" key="29">
    <source>
        <dbReference type="PROSITE" id="PS50011"/>
    </source>
</evidence>
<evidence type="ECO:0000256" key="21">
    <source>
        <dbReference type="ARBA" id="ARBA00023016"/>
    </source>
</evidence>
<evidence type="ECO:0000256" key="18">
    <source>
        <dbReference type="ARBA" id="ARBA00022842"/>
    </source>
</evidence>
<keyword evidence="27" id="KW-0175">Coiled coil</keyword>
<evidence type="ECO:0000256" key="8">
    <source>
        <dbReference type="ARBA" id="ARBA00022490"/>
    </source>
</evidence>
<dbReference type="FunFam" id="1.10.510.10:FF:000143">
    <property type="entry name" value="Mitogen-activated protein kinase kinase kinase 7"/>
    <property type="match status" value="1"/>
</dbReference>
<keyword evidence="10" id="KW-0723">Serine/threonine-protein kinase</keyword>
<accession>A0AAN9YZF4</accession>
<keyword evidence="15 26" id="KW-0547">Nucleotide-binding</keyword>
<keyword evidence="11" id="KW-0597">Phosphoprotein</keyword>
<dbReference type="GO" id="GO:0006950">
    <property type="term" value="P:response to stress"/>
    <property type="evidence" value="ECO:0007669"/>
    <property type="project" value="UniProtKB-ARBA"/>
</dbReference>
<evidence type="ECO:0000256" key="10">
    <source>
        <dbReference type="ARBA" id="ARBA00022527"/>
    </source>
</evidence>
<comment type="caution">
    <text evidence="30">The sequence shown here is derived from an EMBL/GenBank/DDBJ whole genome shotgun (WGS) entry which is preliminary data.</text>
</comment>
<dbReference type="PANTHER" id="PTHR46716:SF1">
    <property type="entry name" value="MITOGEN-ACTIVATED PROTEIN KINASE KINASE KINASE 7"/>
    <property type="match status" value="1"/>
</dbReference>
<dbReference type="GO" id="GO:0005737">
    <property type="term" value="C:cytoplasm"/>
    <property type="evidence" value="ECO:0007669"/>
    <property type="project" value="UniProtKB-SubCell"/>
</dbReference>
<dbReference type="GO" id="GO:0009893">
    <property type="term" value="P:positive regulation of metabolic process"/>
    <property type="evidence" value="ECO:0007669"/>
    <property type="project" value="UniProtKB-ARBA"/>
</dbReference>
<comment type="catalytic activity">
    <reaction evidence="25">
        <text>L-seryl-[protein] + ATP = O-phospho-L-seryl-[protein] + ADP + H(+)</text>
        <dbReference type="Rhea" id="RHEA:17989"/>
        <dbReference type="Rhea" id="RHEA-COMP:9863"/>
        <dbReference type="Rhea" id="RHEA-COMP:11604"/>
        <dbReference type="ChEBI" id="CHEBI:15378"/>
        <dbReference type="ChEBI" id="CHEBI:29999"/>
        <dbReference type="ChEBI" id="CHEBI:30616"/>
        <dbReference type="ChEBI" id="CHEBI:83421"/>
        <dbReference type="ChEBI" id="CHEBI:456216"/>
        <dbReference type="EC" id="2.7.11.25"/>
    </reaction>
</comment>
<feature type="coiled-coil region" evidence="27">
    <location>
        <begin position="461"/>
        <end position="502"/>
    </location>
</feature>
<comment type="similarity">
    <text evidence="4">Belongs to the protein kinase superfamily. STE Ser/Thr protein kinase family. MAP kinase kinase kinase subfamily.</text>
</comment>
<keyword evidence="8" id="KW-0963">Cytoplasm</keyword>
<evidence type="ECO:0000256" key="16">
    <source>
        <dbReference type="ARBA" id="ARBA00022777"/>
    </source>
</evidence>
<evidence type="ECO:0000256" key="25">
    <source>
        <dbReference type="ARBA" id="ARBA00048329"/>
    </source>
</evidence>
<evidence type="ECO:0000256" key="19">
    <source>
        <dbReference type="ARBA" id="ARBA00022843"/>
    </source>
</evidence>
<evidence type="ECO:0000256" key="1">
    <source>
        <dbReference type="ARBA" id="ARBA00001946"/>
    </source>
</evidence>
<keyword evidence="17 26" id="KW-0067">ATP-binding</keyword>
<evidence type="ECO:0000256" key="7">
    <source>
        <dbReference type="ARBA" id="ARBA00022475"/>
    </source>
</evidence>
<protein>
    <recommendedName>
        <fullName evidence="6">Mitogen-activated protein kinase kinase kinase 7</fullName>
        <ecNumber evidence="5">2.7.11.25</ecNumber>
    </recommendedName>
</protein>
<feature type="binding site" evidence="26">
    <location>
        <position position="49"/>
    </location>
    <ligand>
        <name>ATP</name>
        <dbReference type="ChEBI" id="CHEBI:30616"/>
    </ligand>
</feature>
<evidence type="ECO:0000256" key="9">
    <source>
        <dbReference type="ARBA" id="ARBA00022499"/>
    </source>
</evidence>
<feature type="region of interest" description="Disordered" evidence="28">
    <location>
        <begin position="502"/>
        <end position="523"/>
    </location>
</feature>
<dbReference type="CDD" id="cd14058">
    <property type="entry name" value="STKc_TAK1"/>
    <property type="match status" value="1"/>
</dbReference>
<dbReference type="InterPro" id="IPR017441">
    <property type="entry name" value="Protein_kinase_ATP_BS"/>
</dbReference>
<sequence>MASKEVSVQPQHFVEEVDYHEIQTLEVVGKGSFGIVWKGIWRGIYVAVKHIDSEAEKKAFAVEVRQLSRVSHPNIVKLYGACTQNPVCLVMEYAEGGSLYNVLHCRPQPVYTAGHAMSWALQCAKGVAYLHNMKPKALIHRDLKPPNLLLIMGGKVLKICDFGTACDQKTYMTNNKGSAAWMAPEVFEGSNYTEKCDIFSWGIILWEVLSRRKPFDEIGGSAYRIMWAVHTGERPPLIQGCPPPIERLMTRCWDKDPSNRPTMEEAVQVMNRLFTYFTGYDEPVQYTNDASTVQIADESEGDDTIGSQSEFPSSPELSRTQLAVGMNGSVGVLRPDLPSSMPVGKLPSPIAVEVNPWDTEKSSDEEDLEDENCPPMVSGDLVQNGSSSSGTAQEELDNVYLVLDPQLHPVSPDTSCQESVRIFEQHKQLAQEFLKVQTEIAYLSRYMGKLAERLNIEEGLSQLDQQDTERHQEELHKLEAEKDSLLALKHNLQRQLELLRGQRQAPTSSGGAGGNHRPMSGGNRGGRDGELIFLDFNLIYFVCAIVSQILFCHLKGFPHVCIKHFSLYSCIFKIL</sequence>
<gene>
    <name evidence="30" type="ORF">R5R35_007174</name>
</gene>
<dbReference type="PRINTS" id="PR00109">
    <property type="entry name" value="TYRKINASE"/>
</dbReference>
<comment type="catalytic activity">
    <reaction evidence="24">
        <text>L-threonyl-[protein] + ATP = O-phospho-L-threonyl-[protein] + ADP + H(+)</text>
        <dbReference type="Rhea" id="RHEA:46608"/>
        <dbReference type="Rhea" id="RHEA-COMP:11060"/>
        <dbReference type="Rhea" id="RHEA-COMP:11605"/>
        <dbReference type="ChEBI" id="CHEBI:15378"/>
        <dbReference type="ChEBI" id="CHEBI:30013"/>
        <dbReference type="ChEBI" id="CHEBI:30616"/>
        <dbReference type="ChEBI" id="CHEBI:61977"/>
        <dbReference type="ChEBI" id="CHEBI:456216"/>
        <dbReference type="EC" id="2.7.11.25"/>
    </reaction>
</comment>
<dbReference type="EC" id="2.7.11.25" evidence="5"/>
<evidence type="ECO:0000256" key="15">
    <source>
        <dbReference type="ARBA" id="ARBA00022741"/>
    </source>
</evidence>
<evidence type="ECO:0000256" key="13">
    <source>
        <dbReference type="ARBA" id="ARBA00022703"/>
    </source>
</evidence>
<dbReference type="GO" id="GO:0004709">
    <property type="term" value="F:MAP kinase kinase kinase activity"/>
    <property type="evidence" value="ECO:0007669"/>
    <property type="project" value="UniProtKB-EC"/>
</dbReference>
<evidence type="ECO:0000256" key="27">
    <source>
        <dbReference type="SAM" id="Coils"/>
    </source>
</evidence>
<comment type="subcellular location">
    <subcellularLocation>
        <location evidence="2">Cell membrane</location>
        <topology evidence="2">Peripheral membrane protein</topology>
        <orientation evidence="2">Cytoplasmic side</orientation>
    </subcellularLocation>
    <subcellularLocation>
        <location evidence="3">Cytoplasm</location>
    </subcellularLocation>
</comment>
<dbReference type="GO" id="GO:0046872">
    <property type="term" value="F:metal ion binding"/>
    <property type="evidence" value="ECO:0007669"/>
    <property type="project" value="UniProtKB-KW"/>
</dbReference>
<evidence type="ECO:0000313" key="31">
    <source>
        <dbReference type="Proteomes" id="UP001378592"/>
    </source>
</evidence>
<keyword evidence="9" id="KW-1017">Isopeptide bond</keyword>
<dbReference type="InterPro" id="IPR001245">
    <property type="entry name" value="Ser-Thr/Tyr_kinase_cat_dom"/>
</dbReference>
<evidence type="ECO:0000256" key="17">
    <source>
        <dbReference type="ARBA" id="ARBA00022840"/>
    </source>
</evidence>
<dbReference type="GO" id="GO:0005886">
    <property type="term" value="C:plasma membrane"/>
    <property type="evidence" value="ECO:0007669"/>
    <property type="project" value="UniProtKB-SubCell"/>
</dbReference>
<organism evidence="30 31">
    <name type="scientific">Gryllus longicercus</name>
    <dbReference type="NCBI Taxonomy" id="2509291"/>
    <lineage>
        <taxon>Eukaryota</taxon>
        <taxon>Metazoa</taxon>
        <taxon>Ecdysozoa</taxon>
        <taxon>Arthropoda</taxon>
        <taxon>Hexapoda</taxon>
        <taxon>Insecta</taxon>
        <taxon>Pterygota</taxon>
        <taxon>Neoptera</taxon>
        <taxon>Polyneoptera</taxon>
        <taxon>Orthoptera</taxon>
        <taxon>Ensifera</taxon>
        <taxon>Gryllidea</taxon>
        <taxon>Grylloidea</taxon>
        <taxon>Gryllidae</taxon>
        <taxon>Gryllinae</taxon>
        <taxon>Gryllus</taxon>
    </lineage>
</organism>
<name>A0AAN9YZF4_9ORTH</name>
<keyword evidence="20" id="KW-0805">Transcription regulation</keyword>
<evidence type="ECO:0000256" key="14">
    <source>
        <dbReference type="ARBA" id="ARBA00022723"/>
    </source>
</evidence>
<dbReference type="AlphaFoldDB" id="A0AAN9YZF4"/>
<evidence type="ECO:0000256" key="28">
    <source>
        <dbReference type="SAM" id="MobiDB-lite"/>
    </source>
</evidence>
<evidence type="ECO:0000256" key="2">
    <source>
        <dbReference type="ARBA" id="ARBA00004413"/>
    </source>
</evidence>
<evidence type="ECO:0000256" key="5">
    <source>
        <dbReference type="ARBA" id="ARBA00012406"/>
    </source>
</evidence>
<evidence type="ECO:0000256" key="24">
    <source>
        <dbReference type="ARBA" id="ARBA00047559"/>
    </source>
</evidence>
<dbReference type="Proteomes" id="UP001378592">
    <property type="component" value="Unassembled WGS sequence"/>
</dbReference>
<evidence type="ECO:0000256" key="23">
    <source>
        <dbReference type="ARBA" id="ARBA00023163"/>
    </source>
</evidence>
<dbReference type="InterPro" id="IPR011009">
    <property type="entry name" value="Kinase-like_dom_sf"/>
</dbReference>
<dbReference type="PROSITE" id="PS00107">
    <property type="entry name" value="PROTEIN_KINASE_ATP"/>
    <property type="match status" value="1"/>
</dbReference>
<dbReference type="SUPFAM" id="SSF56112">
    <property type="entry name" value="Protein kinase-like (PK-like)"/>
    <property type="match status" value="1"/>
</dbReference>
<evidence type="ECO:0000256" key="20">
    <source>
        <dbReference type="ARBA" id="ARBA00023015"/>
    </source>
</evidence>
<dbReference type="PROSITE" id="PS50011">
    <property type="entry name" value="PROTEIN_KINASE_DOM"/>
    <property type="match status" value="1"/>
</dbReference>
<dbReference type="Gene3D" id="3.30.200.20">
    <property type="entry name" value="Phosphorylase Kinase, domain 1"/>
    <property type="match status" value="1"/>
</dbReference>
<keyword evidence="13" id="KW-0053">Apoptosis</keyword>
<keyword evidence="12" id="KW-0808">Transferase</keyword>
<dbReference type="GO" id="GO:0043123">
    <property type="term" value="P:positive regulation of canonical NF-kappaB signal transduction"/>
    <property type="evidence" value="ECO:0007669"/>
    <property type="project" value="UniProtKB-ARBA"/>
</dbReference>
<dbReference type="InterPro" id="IPR008271">
    <property type="entry name" value="Ser/Thr_kinase_AS"/>
</dbReference>
<evidence type="ECO:0000256" key="6">
    <source>
        <dbReference type="ARBA" id="ARBA00017660"/>
    </source>
</evidence>
<dbReference type="GO" id="GO:0005524">
    <property type="term" value="F:ATP binding"/>
    <property type="evidence" value="ECO:0007669"/>
    <property type="project" value="UniProtKB-UniRule"/>
</dbReference>
<evidence type="ECO:0000256" key="4">
    <source>
        <dbReference type="ARBA" id="ARBA00006529"/>
    </source>
</evidence>
<keyword evidence="23" id="KW-0804">Transcription</keyword>
<dbReference type="PANTHER" id="PTHR46716">
    <property type="entry name" value="MITOGEN-ACTIVATED PROTEIN KINASE KINASE KINASE 7"/>
    <property type="match status" value="1"/>
</dbReference>
<evidence type="ECO:0000256" key="11">
    <source>
        <dbReference type="ARBA" id="ARBA00022553"/>
    </source>
</evidence>
<dbReference type="EMBL" id="JAZDUA010000444">
    <property type="protein sequence ID" value="KAK7792505.1"/>
    <property type="molecule type" value="Genomic_DNA"/>
</dbReference>
<dbReference type="FunFam" id="3.30.200.20:FF:000152">
    <property type="entry name" value="Mitogen-activated protein kinase kinase kinase 7"/>
    <property type="match status" value="1"/>
</dbReference>
<evidence type="ECO:0000256" key="22">
    <source>
        <dbReference type="ARBA" id="ARBA00023136"/>
    </source>
</evidence>
<keyword evidence="16" id="KW-0418">Kinase</keyword>
<dbReference type="PROSITE" id="PS00108">
    <property type="entry name" value="PROTEIN_KINASE_ST"/>
    <property type="match status" value="1"/>
</dbReference>
<keyword evidence="7" id="KW-1003">Cell membrane</keyword>
<dbReference type="Pfam" id="PF07714">
    <property type="entry name" value="PK_Tyr_Ser-Thr"/>
    <property type="match status" value="1"/>
</dbReference>
<dbReference type="GO" id="GO:0019901">
    <property type="term" value="F:protein kinase binding"/>
    <property type="evidence" value="ECO:0007669"/>
    <property type="project" value="UniProtKB-ARBA"/>
</dbReference>
<feature type="domain" description="Protein kinase" evidence="29">
    <location>
        <begin position="22"/>
        <end position="274"/>
    </location>
</feature>
<reference evidence="30 31" key="1">
    <citation type="submission" date="2024-03" db="EMBL/GenBank/DDBJ databases">
        <title>The genome assembly and annotation of the cricket Gryllus longicercus Weissman &amp; Gray.</title>
        <authorList>
            <person name="Szrajer S."/>
            <person name="Gray D."/>
            <person name="Ylla G."/>
        </authorList>
    </citation>
    <scope>NUCLEOTIDE SEQUENCE [LARGE SCALE GENOMIC DNA]</scope>
    <source>
        <strain evidence="30">DAG 2021-001</strain>
        <tissue evidence="30">Whole body minus gut</tissue>
    </source>
</reference>
<evidence type="ECO:0000256" key="12">
    <source>
        <dbReference type="ARBA" id="ARBA00022679"/>
    </source>
</evidence>
<proteinExistence type="inferred from homology"/>
<dbReference type="GO" id="GO:0006915">
    <property type="term" value="P:apoptotic process"/>
    <property type="evidence" value="ECO:0007669"/>
    <property type="project" value="UniProtKB-KW"/>
</dbReference>
<keyword evidence="14" id="KW-0479">Metal-binding</keyword>